<dbReference type="Gene3D" id="2.40.50.100">
    <property type="match status" value="1"/>
</dbReference>
<proteinExistence type="predicted"/>
<dbReference type="SUPFAM" id="SSF50331">
    <property type="entry name" value="MOP-like"/>
    <property type="match status" value="1"/>
</dbReference>
<evidence type="ECO:0000256" key="7">
    <source>
        <dbReference type="ARBA" id="ARBA00022967"/>
    </source>
</evidence>
<evidence type="ECO:0000259" key="9">
    <source>
        <dbReference type="PROSITE" id="PS50893"/>
    </source>
</evidence>
<comment type="caution">
    <text evidence="10">The sequence shown here is derived from an EMBL/GenBank/DDBJ whole genome shotgun (WGS) entry which is preliminary data.</text>
</comment>
<keyword evidence="11" id="KW-1185">Reference proteome</keyword>
<sequence length="363" mass="40786">MLTIQNLSKKYPNGYEAIKAPGLSFSIEPNEFVVLVGPSGCGKSTLLRMISGLENVTGGTIDHDGFRMDDKDPAKRKIAMVFQNYALYPHMSCYQNMMFGLKNLKVPRSEAHERIMRTAKMLDVEHLLERKPAMLSGGQRQRIAIGRAIVKKPNIFLFDEPLSNLDAQLRNHMRMEIKKLHKQLNAISIYVTHDQTEAMTLADKLVVLNKGQIEQIGSPQEVFENPKTLFVAKFIGTSPLNLLPVEHDVLSTQEGLIQAETKTLAIRSEDISFAPLQDNQPSVLLKNGRLEEQEILGSESLYHYDFNGLKVTAKGPTNMDSSISKTLYLPWNKLMQFDELGISLDTFKKPLTVPQKLSIFNAA</sequence>
<dbReference type="GO" id="GO:0005524">
    <property type="term" value="F:ATP binding"/>
    <property type="evidence" value="ECO:0007669"/>
    <property type="project" value="UniProtKB-KW"/>
</dbReference>
<evidence type="ECO:0000256" key="1">
    <source>
        <dbReference type="ARBA" id="ARBA00022448"/>
    </source>
</evidence>
<gene>
    <name evidence="10" type="primary">ugpC</name>
    <name evidence="10" type="ORF">VMF7928_01792</name>
</gene>
<feature type="domain" description="ABC transporter" evidence="9">
    <location>
        <begin position="2"/>
        <end position="235"/>
    </location>
</feature>
<dbReference type="SUPFAM" id="SSF52540">
    <property type="entry name" value="P-loop containing nucleoside triphosphate hydrolases"/>
    <property type="match status" value="1"/>
</dbReference>
<evidence type="ECO:0000256" key="6">
    <source>
        <dbReference type="ARBA" id="ARBA00022840"/>
    </source>
</evidence>
<dbReference type="InterPro" id="IPR027417">
    <property type="entry name" value="P-loop_NTPase"/>
</dbReference>
<reference evidence="10" key="1">
    <citation type="submission" date="2021-11" db="EMBL/GenBank/DDBJ databases">
        <authorList>
            <person name="Rodrigo-Torres L."/>
            <person name="Arahal R. D."/>
            <person name="Lucena T."/>
        </authorList>
    </citation>
    <scope>NUCLEOTIDE SEQUENCE</scope>
    <source>
        <strain evidence="10">CECT 7928</strain>
    </source>
</reference>
<dbReference type="InterPro" id="IPR017871">
    <property type="entry name" value="ABC_transporter-like_CS"/>
</dbReference>
<dbReference type="PROSITE" id="PS50893">
    <property type="entry name" value="ABC_TRANSPORTER_2"/>
    <property type="match status" value="1"/>
</dbReference>
<name>A0ABN8E4D6_9VIBR</name>
<evidence type="ECO:0000256" key="3">
    <source>
        <dbReference type="ARBA" id="ARBA00022519"/>
    </source>
</evidence>
<dbReference type="InterPro" id="IPR008995">
    <property type="entry name" value="Mo/tungstate-bd_C_term_dom"/>
</dbReference>
<dbReference type="InterPro" id="IPR015855">
    <property type="entry name" value="ABC_transpr_MalK-like"/>
</dbReference>
<keyword evidence="7" id="KW-1278">Translocase</keyword>
<dbReference type="PANTHER" id="PTHR43875:SF12">
    <property type="entry name" value="SN-GLYCEROL-3-PHOSPHATE IMPORT ATP-BINDING PROTEIN UGPC"/>
    <property type="match status" value="1"/>
</dbReference>
<dbReference type="Pfam" id="PF00005">
    <property type="entry name" value="ABC_tran"/>
    <property type="match status" value="1"/>
</dbReference>
<evidence type="ECO:0000256" key="4">
    <source>
        <dbReference type="ARBA" id="ARBA00022597"/>
    </source>
</evidence>
<dbReference type="CDD" id="cd03301">
    <property type="entry name" value="ABC_MalK_N"/>
    <property type="match status" value="1"/>
</dbReference>
<dbReference type="Proteomes" id="UP000838748">
    <property type="component" value="Unassembled WGS sequence"/>
</dbReference>
<dbReference type="Gene3D" id="3.40.50.300">
    <property type="entry name" value="P-loop containing nucleotide triphosphate hydrolases"/>
    <property type="match status" value="1"/>
</dbReference>
<organism evidence="10 11">
    <name type="scientific">Vibrio marisflavi CECT 7928</name>
    <dbReference type="NCBI Taxonomy" id="634439"/>
    <lineage>
        <taxon>Bacteria</taxon>
        <taxon>Pseudomonadati</taxon>
        <taxon>Pseudomonadota</taxon>
        <taxon>Gammaproteobacteria</taxon>
        <taxon>Vibrionales</taxon>
        <taxon>Vibrionaceae</taxon>
        <taxon>Vibrio</taxon>
    </lineage>
</organism>
<dbReference type="InterPro" id="IPR003439">
    <property type="entry name" value="ABC_transporter-like_ATP-bd"/>
</dbReference>
<dbReference type="InterPro" id="IPR047641">
    <property type="entry name" value="ABC_transpr_MalK/UgpC-like"/>
</dbReference>
<keyword evidence="6 10" id="KW-0067">ATP-binding</keyword>
<dbReference type="PROSITE" id="PS00211">
    <property type="entry name" value="ABC_TRANSPORTER_1"/>
    <property type="match status" value="1"/>
</dbReference>
<evidence type="ECO:0000313" key="10">
    <source>
        <dbReference type="EMBL" id="CAH0538962.1"/>
    </source>
</evidence>
<keyword evidence="2" id="KW-1003">Cell membrane</keyword>
<accession>A0ABN8E4D6</accession>
<evidence type="ECO:0000256" key="8">
    <source>
        <dbReference type="ARBA" id="ARBA00023136"/>
    </source>
</evidence>
<keyword evidence="1" id="KW-0813">Transport</keyword>
<keyword evidence="5" id="KW-0547">Nucleotide-binding</keyword>
<evidence type="ECO:0000256" key="5">
    <source>
        <dbReference type="ARBA" id="ARBA00022741"/>
    </source>
</evidence>
<protein>
    <submittedName>
        <fullName evidence="10">Sn-glycerol-3-phosphate import ATP-binding protein UgpC</fullName>
    </submittedName>
</protein>
<evidence type="ECO:0000256" key="2">
    <source>
        <dbReference type="ARBA" id="ARBA00022475"/>
    </source>
</evidence>
<dbReference type="EMBL" id="CAKLDM010000002">
    <property type="protein sequence ID" value="CAH0538962.1"/>
    <property type="molecule type" value="Genomic_DNA"/>
</dbReference>
<keyword evidence="3" id="KW-0997">Cell inner membrane</keyword>
<evidence type="ECO:0000313" key="11">
    <source>
        <dbReference type="Proteomes" id="UP000838748"/>
    </source>
</evidence>
<keyword evidence="4" id="KW-0762">Sugar transport</keyword>
<dbReference type="SMART" id="SM00382">
    <property type="entry name" value="AAA"/>
    <property type="match status" value="1"/>
</dbReference>
<keyword evidence="8" id="KW-0472">Membrane</keyword>
<dbReference type="PANTHER" id="PTHR43875">
    <property type="entry name" value="MALTODEXTRIN IMPORT ATP-BINDING PROTEIN MSMX"/>
    <property type="match status" value="1"/>
</dbReference>
<dbReference type="InterPro" id="IPR003593">
    <property type="entry name" value="AAA+_ATPase"/>
</dbReference>